<evidence type="ECO:0000313" key="1">
    <source>
        <dbReference type="Proteomes" id="UP000038045"/>
    </source>
</evidence>
<keyword evidence="1" id="KW-1185">Reference proteome</keyword>
<accession>A0A0N4ZGP8</accession>
<sequence>MVIHTLPLSVKKHDVNSSIFNNQNNETNHKESEDIKKMNMPLIEGYLYPYPDYYGDYNPYVVPEVVPPYYY</sequence>
<evidence type="ECO:0000313" key="2">
    <source>
        <dbReference type="WBParaSite" id="PTRK_0000695400.1"/>
    </source>
</evidence>
<protein>
    <submittedName>
        <fullName evidence="2">Complementary sex determiner</fullName>
    </submittedName>
</protein>
<dbReference type="AlphaFoldDB" id="A0A0N4ZGP8"/>
<organism evidence="1 2">
    <name type="scientific">Parastrongyloides trichosuri</name>
    <name type="common">Possum-specific nematode worm</name>
    <dbReference type="NCBI Taxonomy" id="131310"/>
    <lineage>
        <taxon>Eukaryota</taxon>
        <taxon>Metazoa</taxon>
        <taxon>Ecdysozoa</taxon>
        <taxon>Nematoda</taxon>
        <taxon>Chromadorea</taxon>
        <taxon>Rhabditida</taxon>
        <taxon>Tylenchina</taxon>
        <taxon>Panagrolaimomorpha</taxon>
        <taxon>Strongyloidoidea</taxon>
        <taxon>Strongyloididae</taxon>
        <taxon>Parastrongyloides</taxon>
    </lineage>
</organism>
<dbReference type="Proteomes" id="UP000038045">
    <property type="component" value="Unplaced"/>
</dbReference>
<name>A0A0N4ZGP8_PARTI</name>
<proteinExistence type="predicted"/>
<dbReference type="WBParaSite" id="PTRK_0000695400.1">
    <property type="protein sequence ID" value="PTRK_0000695400.1"/>
    <property type="gene ID" value="PTRK_0000695400"/>
</dbReference>
<reference evidence="2" key="1">
    <citation type="submission" date="2017-02" db="UniProtKB">
        <authorList>
            <consortium name="WormBaseParasite"/>
        </authorList>
    </citation>
    <scope>IDENTIFICATION</scope>
</reference>